<sequence length="198" mass="21605">MQLFSILALALSFSGSALAIIQCDDKKTLSQTVIGENKNVGVEVVQCSNVITPVLDELAERDAFAFEKRQTDVCGATCNTICFTPTGGGPDPNECHVIADALLYDSQNIGKRVSILYQLGAYNDERGSHDLLQAHSSPWTPLCETFIVNQAGIPLQYCRTDWSALVDYIAFNCQSTQNAHGGDCVAADQRWFVQVQHS</sequence>
<dbReference type="EMBL" id="SGPL01000304">
    <property type="protein sequence ID" value="THH14083.1"/>
    <property type="molecule type" value="Genomic_DNA"/>
</dbReference>
<gene>
    <name evidence="2" type="ORF">EW146_g6216</name>
</gene>
<evidence type="ECO:0000313" key="3">
    <source>
        <dbReference type="Proteomes" id="UP000310158"/>
    </source>
</evidence>
<organism evidence="2 3">
    <name type="scientific">Bondarzewia mesenterica</name>
    <dbReference type="NCBI Taxonomy" id="1095465"/>
    <lineage>
        <taxon>Eukaryota</taxon>
        <taxon>Fungi</taxon>
        <taxon>Dikarya</taxon>
        <taxon>Basidiomycota</taxon>
        <taxon>Agaricomycotina</taxon>
        <taxon>Agaricomycetes</taxon>
        <taxon>Russulales</taxon>
        <taxon>Bondarzewiaceae</taxon>
        <taxon>Bondarzewia</taxon>
    </lineage>
</organism>
<accession>A0A4V3XEL3</accession>
<evidence type="ECO:0000256" key="1">
    <source>
        <dbReference type="SAM" id="SignalP"/>
    </source>
</evidence>
<keyword evidence="1" id="KW-0732">Signal</keyword>
<protein>
    <submittedName>
        <fullName evidence="2">Uncharacterized protein</fullName>
    </submittedName>
</protein>
<comment type="caution">
    <text evidence="2">The sequence shown here is derived from an EMBL/GenBank/DDBJ whole genome shotgun (WGS) entry which is preliminary data.</text>
</comment>
<proteinExistence type="predicted"/>
<feature type="chain" id="PRO_5020256032" evidence="1">
    <location>
        <begin position="20"/>
        <end position="198"/>
    </location>
</feature>
<dbReference type="Proteomes" id="UP000310158">
    <property type="component" value="Unassembled WGS sequence"/>
</dbReference>
<name>A0A4V3XEL3_9AGAM</name>
<reference evidence="2 3" key="1">
    <citation type="submission" date="2019-02" db="EMBL/GenBank/DDBJ databases">
        <title>Genome sequencing of the rare red list fungi Bondarzewia mesenterica.</title>
        <authorList>
            <person name="Buettner E."/>
            <person name="Kellner H."/>
        </authorList>
    </citation>
    <scope>NUCLEOTIDE SEQUENCE [LARGE SCALE GENOMIC DNA]</scope>
    <source>
        <strain evidence="2 3">DSM 108281</strain>
    </source>
</reference>
<dbReference type="OrthoDB" id="3226519at2759"/>
<evidence type="ECO:0000313" key="2">
    <source>
        <dbReference type="EMBL" id="THH14083.1"/>
    </source>
</evidence>
<dbReference type="AlphaFoldDB" id="A0A4V3XEL3"/>
<keyword evidence="3" id="KW-1185">Reference proteome</keyword>
<feature type="signal peptide" evidence="1">
    <location>
        <begin position="1"/>
        <end position="19"/>
    </location>
</feature>